<dbReference type="RefSeq" id="WP_285065438.1">
    <property type="nucleotide sequence ID" value="NZ_JASOOE010000004.1"/>
</dbReference>
<dbReference type="InterPro" id="IPR008577">
    <property type="entry name" value="DUF859"/>
</dbReference>
<evidence type="ECO:0000313" key="2">
    <source>
        <dbReference type="Proteomes" id="UP001229251"/>
    </source>
</evidence>
<dbReference type="AlphaFoldDB" id="A0AAJ1Q3M3"/>
<evidence type="ECO:0000313" key="1">
    <source>
        <dbReference type="EMBL" id="MDK7186850.1"/>
    </source>
</evidence>
<reference evidence="1" key="1">
    <citation type="submission" date="2023-05" db="EMBL/GenBank/DDBJ databases">
        <title>Cataloging the Phylogenetic Diversity of Human Bladder Bacteria.</title>
        <authorList>
            <person name="Du J."/>
        </authorList>
    </citation>
    <scope>NUCLEOTIDE SEQUENCE</scope>
    <source>
        <strain evidence="1">UMB1231</strain>
    </source>
</reference>
<protein>
    <submittedName>
        <fullName evidence="1">DUF859 family phage minor structural protein</fullName>
    </submittedName>
</protein>
<comment type="caution">
    <text evidence="1">The sequence shown here is derived from an EMBL/GenBank/DDBJ whole genome shotgun (WGS) entry which is preliminary data.</text>
</comment>
<gene>
    <name evidence="1" type="ORF">QP433_02540</name>
</gene>
<dbReference type="Pfam" id="PF05895">
    <property type="entry name" value="DUF859"/>
    <property type="match status" value="1"/>
</dbReference>
<sequence length="570" mass="63162">MSSLNKPYTIYKLGIPLYYDSGSAAKRNYTPHSLTFTGETIIDNVAWTDANGNWYYPNQGAGTIPIYSIRDKTKSYGIGWIRSDDNYSPSYVSKVYNANTESNWKFELTRTAVPSTAEISIYVNNTYIKQVETSSESITVTLTESERNKVYSALANATEGVLEMRTKTLVNGQTLGTDTRTIKLTVPDSVQPKFTVEPKIIKKGEKEGKLYKGMSSISVDFTGEASKGAKLTGQQIKIGNQSFSTNSVKDVVLNQAGTIPVVATITDSRGKSAMWSDVIAVEDYSRPAVELFEVRRDPSNQTKVLIEAFGSYDAISDKLPQYVIQYKKKSDKTWISQAPSNTVLMQKSKWKIDSSVSNIDSSSTYDFKLSIIDSKGYVIVATQSLGTEALPLELGKHGVAVGKSFDNSSPIDLQVGKGGIDSEGPIKIGGIPITAGPGTADIQSLMKGLIEYGSNDKGHWIRLFDGTQICWISGLERTPKWMDDYKASGGLWRTDSLWWKLPKPFKDNNFFAQISSDEMIGTGQSWTVWYTTFKSSNVDRVGYNGWSFTFQSNIKLQKLKVRGFAIGRWK</sequence>
<dbReference type="EMBL" id="JASOOE010000004">
    <property type="protein sequence ID" value="MDK7186850.1"/>
    <property type="molecule type" value="Genomic_DNA"/>
</dbReference>
<proteinExistence type="predicted"/>
<organism evidence="1 2">
    <name type="scientific">Facklamia hominis</name>
    <dbReference type="NCBI Taxonomy" id="178214"/>
    <lineage>
        <taxon>Bacteria</taxon>
        <taxon>Bacillati</taxon>
        <taxon>Bacillota</taxon>
        <taxon>Bacilli</taxon>
        <taxon>Lactobacillales</taxon>
        <taxon>Aerococcaceae</taxon>
        <taxon>Facklamia</taxon>
    </lineage>
</organism>
<accession>A0AAJ1Q3M3</accession>
<name>A0AAJ1Q3M3_9LACT</name>
<dbReference type="Proteomes" id="UP001229251">
    <property type="component" value="Unassembled WGS sequence"/>
</dbReference>